<evidence type="ECO:0008006" key="4">
    <source>
        <dbReference type="Google" id="ProtNLM"/>
    </source>
</evidence>
<evidence type="ECO:0000313" key="3">
    <source>
        <dbReference type="Proteomes" id="UP000189545"/>
    </source>
</evidence>
<protein>
    <recommendedName>
        <fullName evidence="4">Lipoprotein</fullName>
    </recommendedName>
</protein>
<evidence type="ECO:0000256" key="1">
    <source>
        <dbReference type="SAM" id="SignalP"/>
    </source>
</evidence>
<dbReference type="AlphaFoldDB" id="A0A1S6HVA3"/>
<proteinExistence type="predicted"/>
<organism evidence="2 3">
    <name type="scientific">Shewanella psychrophila</name>
    <dbReference type="NCBI Taxonomy" id="225848"/>
    <lineage>
        <taxon>Bacteria</taxon>
        <taxon>Pseudomonadati</taxon>
        <taxon>Pseudomonadota</taxon>
        <taxon>Gammaproteobacteria</taxon>
        <taxon>Alteromonadales</taxon>
        <taxon>Shewanellaceae</taxon>
        <taxon>Shewanella</taxon>
    </lineage>
</organism>
<evidence type="ECO:0000313" key="2">
    <source>
        <dbReference type="EMBL" id="AQS39483.1"/>
    </source>
</evidence>
<dbReference type="EMBL" id="CP014782">
    <property type="protein sequence ID" value="AQS39483.1"/>
    <property type="molecule type" value="Genomic_DNA"/>
</dbReference>
<accession>A0A1S6HVA3</accession>
<keyword evidence="3" id="KW-1185">Reference proteome</keyword>
<dbReference type="OrthoDB" id="5818753at2"/>
<feature type="chain" id="PRO_5012368112" description="Lipoprotein" evidence="1">
    <location>
        <begin position="18"/>
        <end position="106"/>
    </location>
</feature>
<keyword evidence="1" id="KW-0732">Signal</keyword>
<sequence length="106" mass="11341">MKSKLALIGLVSLSVLGCSSMTLEPKPTQDVEAYIGVGNVEYDSQYHFGYDQGCKSAITVKVDGGELAAFKDTTLDGLDSFDEGWNAGTQACQDGMSRSMYTVTKP</sequence>
<dbReference type="KEGG" id="spsw:Sps_04396"/>
<dbReference type="RefSeq" id="WP_077754386.1">
    <property type="nucleotide sequence ID" value="NZ_CP014782.1"/>
</dbReference>
<dbReference type="PROSITE" id="PS51257">
    <property type="entry name" value="PROKAR_LIPOPROTEIN"/>
    <property type="match status" value="1"/>
</dbReference>
<dbReference type="Proteomes" id="UP000189545">
    <property type="component" value="Chromosome"/>
</dbReference>
<reference evidence="2 3" key="1">
    <citation type="submission" date="2016-03" db="EMBL/GenBank/DDBJ databases">
        <title>Complete genome sequence of Shewanella psychrophila WP2, a deep sea bacterium isolated from west Pacific sediment.</title>
        <authorList>
            <person name="Xu G."/>
            <person name="Jian H."/>
        </authorList>
    </citation>
    <scope>NUCLEOTIDE SEQUENCE [LARGE SCALE GENOMIC DNA]</scope>
    <source>
        <strain evidence="2 3">WP2</strain>
    </source>
</reference>
<feature type="signal peptide" evidence="1">
    <location>
        <begin position="1"/>
        <end position="17"/>
    </location>
</feature>
<gene>
    <name evidence="2" type="ORF">Sps_04396</name>
</gene>
<name>A0A1S6HVA3_9GAMM</name>